<dbReference type="GO" id="GO:0005829">
    <property type="term" value="C:cytosol"/>
    <property type="evidence" value="ECO:0007669"/>
    <property type="project" value="TreeGrafter"/>
</dbReference>
<evidence type="ECO:0000313" key="3">
    <source>
        <dbReference type="EMBL" id="MBD2846038.1"/>
    </source>
</evidence>
<dbReference type="GO" id="GO:0016491">
    <property type="term" value="F:oxidoreductase activity"/>
    <property type="evidence" value="ECO:0007669"/>
    <property type="project" value="InterPro"/>
</dbReference>
<comment type="similarity">
    <text evidence="1">Belongs to the azoreductase type 2 family.</text>
</comment>
<evidence type="ECO:0000313" key="4">
    <source>
        <dbReference type="Proteomes" id="UP000621560"/>
    </source>
</evidence>
<dbReference type="InterPro" id="IPR029039">
    <property type="entry name" value="Flavoprotein-like_sf"/>
</dbReference>
<comment type="caution">
    <text evidence="3">The sequence shown here is derived from an EMBL/GenBank/DDBJ whole genome shotgun (WGS) entry which is preliminary data.</text>
</comment>
<dbReference type="Pfam" id="PF03358">
    <property type="entry name" value="FMN_red"/>
    <property type="match status" value="1"/>
</dbReference>
<sequence length="181" mass="19606">MKIAIVAGGNRRQSTSTLLARYIQTCIEQAGHEVSFIDLYTVPLPFFSPDQGASDNAEVLELQQKVGVAQAIVLATPDYHGGPSGVLKNALDHLGFDHFDGKAVLSASSSGGAVGVSPLQQLQTIVRNVHGINCPEWISIGGQFRQFDELGQPEEETVRTRVQRTVGYFLQMAEKLRPLSS</sequence>
<evidence type="ECO:0000256" key="1">
    <source>
        <dbReference type="ARBA" id="ARBA00009428"/>
    </source>
</evidence>
<proteinExistence type="inferred from homology"/>
<feature type="domain" description="NADPH-dependent FMN reductase-like" evidence="2">
    <location>
        <begin position="1"/>
        <end position="141"/>
    </location>
</feature>
<dbReference type="InterPro" id="IPR050712">
    <property type="entry name" value="NAD(P)H-dep_reductase"/>
</dbReference>
<dbReference type="PANTHER" id="PTHR30543">
    <property type="entry name" value="CHROMATE REDUCTASE"/>
    <property type="match status" value="1"/>
</dbReference>
<dbReference type="InterPro" id="IPR005025">
    <property type="entry name" value="FMN_Rdtase-like_dom"/>
</dbReference>
<evidence type="ECO:0000259" key="2">
    <source>
        <dbReference type="Pfam" id="PF03358"/>
    </source>
</evidence>
<dbReference type="Proteomes" id="UP000621560">
    <property type="component" value="Unassembled WGS sequence"/>
</dbReference>
<dbReference type="PANTHER" id="PTHR30543:SF21">
    <property type="entry name" value="NAD(P)H-DEPENDENT FMN REDUCTASE LOT6"/>
    <property type="match status" value="1"/>
</dbReference>
<dbReference type="SUPFAM" id="SSF52218">
    <property type="entry name" value="Flavoproteins"/>
    <property type="match status" value="1"/>
</dbReference>
<gene>
    <name evidence="3" type="ORF">IDH44_12605</name>
</gene>
<organism evidence="3 4">
    <name type="scientific">Paenibacillus sabuli</name>
    <dbReference type="NCBI Taxonomy" id="2772509"/>
    <lineage>
        <taxon>Bacteria</taxon>
        <taxon>Bacillati</taxon>
        <taxon>Bacillota</taxon>
        <taxon>Bacilli</taxon>
        <taxon>Bacillales</taxon>
        <taxon>Paenibacillaceae</taxon>
        <taxon>Paenibacillus</taxon>
    </lineage>
</organism>
<keyword evidence="4" id="KW-1185">Reference proteome</keyword>
<dbReference type="GO" id="GO:0010181">
    <property type="term" value="F:FMN binding"/>
    <property type="evidence" value="ECO:0007669"/>
    <property type="project" value="TreeGrafter"/>
</dbReference>
<reference evidence="3" key="1">
    <citation type="submission" date="2020-09" db="EMBL/GenBank/DDBJ databases">
        <title>A novel bacterium of genus Paenibacillus, isolated from South China Sea.</title>
        <authorList>
            <person name="Huang H."/>
            <person name="Mo K."/>
            <person name="Hu Y."/>
        </authorList>
    </citation>
    <scope>NUCLEOTIDE SEQUENCE</scope>
    <source>
        <strain evidence="3">IB182496</strain>
    </source>
</reference>
<dbReference type="RefSeq" id="WP_190918139.1">
    <property type="nucleotide sequence ID" value="NZ_JACXIZ010000020.1"/>
</dbReference>
<dbReference type="EMBL" id="JACXIZ010000020">
    <property type="protein sequence ID" value="MBD2846038.1"/>
    <property type="molecule type" value="Genomic_DNA"/>
</dbReference>
<dbReference type="AlphaFoldDB" id="A0A927BVC0"/>
<accession>A0A927BVC0</accession>
<protein>
    <submittedName>
        <fullName evidence="3">NAD(P)H-dependent oxidoreductase</fullName>
    </submittedName>
</protein>
<name>A0A927BVC0_9BACL</name>
<dbReference type="Gene3D" id="3.40.50.360">
    <property type="match status" value="1"/>
</dbReference>